<keyword evidence="4" id="KW-1185">Reference proteome</keyword>
<sequence>MNVTKYVRRIAGNFLLSIPIYSILTQMHQGTRAPGPVTLAASAPSSPSTTSNSTVSPSPTPRRHFLGSFFFMAVWWTNTSSLVSFLLMRPCPSLTLNHFTVPKTFVAMTSLSPPAGAADVRPPGPPLPAPCSLRRCPGCRAPCRRR</sequence>
<feature type="compositionally biased region" description="Low complexity" evidence="1">
    <location>
        <begin position="36"/>
        <end position="57"/>
    </location>
</feature>
<organism evidence="3 4">
    <name type="scientific">Nyctereutes procyonoides</name>
    <name type="common">Raccoon dog</name>
    <name type="synonym">Canis procyonoides</name>
    <dbReference type="NCBI Taxonomy" id="34880"/>
    <lineage>
        <taxon>Eukaryota</taxon>
        <taxon>Metazoa</taxon>
        <taxon>Chordata</taxon>
        <taxon>Craniata</taxon>
        <taxon>Vertebrata</taxon>
        <taxon>Euteleostomi</taxon>
        <taxon>Mammalia</taxon>
        <taxon>Eutheria</taxon>
        <taxon>Laurasiatheria</taxon>
        <taxon>Carnivora</taxon>
        <taxon>Caniformia</taxon>
        <taxon>Canidae</taxon>
        <taxon>Nyctereutes</taxon>
    </lineage>
</organism>
<evidence type="ECO:0000256" key="1">
    <source>
        <dbReference type="SAM" id="MobiDB-lite"/>
    </source>
</evidence>
<name>A0A811Z8N4_NYCPR</name>
<protein>
    <submittedName>
        <fullName evidence="3">(raccoon dog) hypothetical protein</fullName>
    </submittedName>
</protein>
<keyword evidence="2" id="KW-0812">Transmembrane</keyword>
<gene>
    <name evidence="3" type="ORF">NYPRO_LOCUS17112</name>
</gene>
<evidence type="ECO:0000313" key="4">
    <source>
        <dbReference type="Proteomes" id="UP000645828"/>
    </source>
</evidence>
<reference evidence="3" key="1">
    <citation type="submission" date="2020-12" db="EMBL/GenBank/DDBJ databases">
        <authorList>
            <consortium name="Molecular Ecology Group"/>
        </authorList>
    </citation>
    <scope>NUCLEOTIDE SEQUENCE</scope>
    <source>
        <strain evidence="3">TBG_1078</strain>
    </source>
</reference>
<accession>A0A811Z8N4</accession>
<proteinExistence type="predicted"/>
<keyword evidence="2" id="KW-1133">Transmembrane helix</keyword>
<feature type="transmembrane region" description="Helical" evidence="2">
    <location>
        <begin position="66"/>
        <end position="88"/>
    </location>
</feature>
<comment type="caution">
    <text evidence="3">The sequence shown here is derived from an EMBL/GenBank/DDBJ whole genome shotgun (WGS) entry which is preliminary data.</text>
</comment>
<dbReference type="EMBL" id="CAJHUB010000757">
    <property type="protein sequence ID" value="CAD7684319.1"/>
    <property type="molecule type" value="Genomic_DNA"/>
</dbReference>
<evidence type="ECO:0000256" key="2">
    <source>
        <dbReference type="SAM" id="Phobius"/>
    </source>
</evidence>
<feature type="region of interest" description="Disordered" evidence="1">
    <location>
        <begin position="34"/>
        <end position="59"/>
    </location>
</feature>
<dbReference type="Proteomes" id="UP000645828">
    <property type="component" value="Unassembled WGS sequence"/>
</dbReference>
<keyword evidence="2" id="KW-0472">Membrane</keyword>
<dbReference type="AlphaFoldDB" id="A0A811Z8N4"/>
<evidence type="ECO:0000313" key="3">
    <source>
        <dbReference type="EMBL" id="CAD7684319.1"/>
    </source>
</evidence>